<protein>
    <submittedName>
        <fullName evidence="3">Thiol-activated cytolysin family protein</fullName>
    </submittedName>
</protein>
<evidence type="ECO:0000313" key="4">
    <source>
        <dbReference type="Proteomes" id="UP001152599"/>
    </source>
</evidence>
<dbReference type="Proteomes" id="UP001152599">
    <property type="component" value="Unassembled WGS sequence"/>
</dbReference>
<proteinExistence type="predicted"/>
<dbReference type="AlphaFoldDB" id="A0A9X4N267"/>
<dbReference type="Gene3D" id="3.40.30.40">
    <property type="entry name" value="Perfringolysin"/>
    <property type="match status" value="1"/>
</dbReference>
<dbReference type="InterPro" id="IPR036359">
    <property type="entry name" value="Thiol_cytolysin_sf"/>
</dbReference>
<reference evidence="3" key="1">
    <citation type="submission" date="2022-07" db="EMBL/GenBank/DDBJ databases">
        <title>Description and genome-wide analysis of Profundicola chukchiensis gen. nov., sp. nov., marine bacteria isolated from bottom sediments of the Chukchi Sea.</title>
        <authorList>
            <person name="Romanenko L."/>
            <person name="Otstavnykh N."/>
            <person name="Kurilenko V."/>
            <person name="Eremeev V."/>
            <person name="Velansky P."/>
            <person name="Mikhailov V."/>
            <person name="Isaeva M."/>
        </authorList>
    </citation>
    <scope>NUCLEOTIDE SEQUENCE</scope>
    <source>
        <strain evidence="3">KMM 9713</strain>
    </source>
</reference>
<name>A0A9X4N267_9FLAO</name>
<gene>
    <name evidence="3" type="ORF">NMK71_02385</name>
</gene>
<dbReference type="Pfam" id="PF01289">
    <property type="entry name" value="Thiol_cytolysin"/>
    <property type="match status" value="1"/>
</dbReference>
<feature type="chain" id="PRO_5040955540" evidence="2">
    <location>
        <begin position="23"/>
        <end position="808"/>
    </location>
</feature>
<organism evidence="3 4">
    <name type="scientific">Profundicola chukchiensis</name>
    <dbReference type="NCBI Taxonomy" id="2961959"/>
    <lineage>
        <taxon>Bacteria</taxon>
        <taxon>Pseudomonadati</taxon>
        <taxon>Bacteroidota</taxon>
        <taxon>Flavobacteriia</taxon>
        <taxon>Flavobacteriales</taxon>
        <taxon>Weeksellaceae</taxon>
        <taxon>Profundicola</taxon>
    </lineage>
</organism>
<dbReference type="RefSeq" id="WP_304419924.1">
    <property type="nucleotide sequence ID" value="NZ_JANCMU010000001.1"/>
</dbReference>
<feature type="region of interest" description="Disordered" evidence="1">
    <location>
        <begin position="173"/>
        <end position="205"/>
    </location>
</feature>
<dbReference type="GO" id="GO:0015485">
    <property type="term" value="F:cholesterol binding"/>
    <property type="evidence" value="ECO:0007669"/>
    <property type="project" value="InterPro"/>
</dbReference>
<dbReference type="EMBL" id="JANCMU010000001">
    <property type="protein sequence ID" value="MDG4945249.1"/>
    <property type="molecule type" value="Genomic_DNA"/>
</dbReference>
<evidence type="ECO:0000256" key="1">
    <source>
        <dbReference type="SAM" id="MobiDB-lite"/>
    </source>
</evidence>
<dbReference type="InterPro" id="IPR001869">
    <property type="entry name" value="Thiol_cytolysin"/>
</dbReference>
<accession>A0A9X4N267</accession>
<dbReference type="SUPFAM" id="SSF56978">
    <property type="entry name" value="Perfringolysin"/>
    <property type="match status" value="1"/>
</dbReference>
<feature type="signal peptide" evidence="2">
    <location>
        <begin position="1"/>
        <end position="22"/>
    </location>
</feature>
<evidence type="ECO:0000256" key="2">
    <source>
        <dbReference type="SAM" id="SignalP"/>
    </source>
</evidence>
<keyword evidence="2" id="KW-0732">Signal</keyword>
<keyword evidence="4" id="KW-1185">Reference proteome</keyword>
<comment type="caution">
    <text evidence="3">The sequence shown here is derived from an EMBL/GenBank/DDBJ whole genome shotgun (WGS) entry which is preliminary data.</text>
</comment>
<sequence length="808" mass="90599">MKTKLLFMGALLFLLMTSWSFAQRTPVGDGSLKKNKPTTGVNSSETIQANNPILIITSPTKNEQVKSPLIVKGNADRNTVIEVNVVVNYTGGSQDLGTFKVNTKSDGSWSTIPINLWMPEGARNVKFDITASIEQGDTTYTTNVVSVRPPQKTQTIPLSELKEARIKKLNPKAIQKSKRGGIQTGANGVKTPRRPKANNTNKGNKNLGIVRAVDTKNITQVKPKNRIDKKLIANKKVFDKIKWTDPKAGQNSFKTEGSGFEDKNLTTMKTVPGDKKKDMFCTNTILNTNFQTKSFKDFSVSGPPEWLKPGIIMDATKFVQGANIIEERYNRGPITVSFSGGGSKVIENPKNKSVINTGVKSLINSVPNFRPGASMTYNYSEVHSIEELNYKVNGRYSNSFYDVATKLGMESSTYKESHYYLVEFEQYVFNIEVDGLDKNSIFPNDNVDLDKYVYVSRVNYGRRGYFMFKTTKSLEEFGASASASMSYLGNKAAVEANINKIAQDESTQVTAFYYGGSSQSAATDISADWVENGRKPLEDYIKGIDFSPAEAYPISYELKNLNNERVGMTSENEQTIETCVPSKDLYLKVTLVELQNDMADGDDNEGDFGITQHVRYKANGQWKEELKDKTEFNKFPNHKSCVRGGENDKPEGFIALICGGMNRQLHMHERKTPMNRKWNVDNSVIFKISPDEANDKHAVFEIDTWVKEYSGTDIVLNNDPRKTKVAIHDVLATLQGIRPLSKLKAYSLDNAVNRKLKFDYFGGNFLPLRESEYSSKSNMKLEGPIRARNKGELKKKAFVWLQFELVDY</sequence>
<evidence type="ECO:0000313" key="3">
    <source>
        <dbReference type="EMBL" id="MDG4945249.1"/>
    </source>
</evidence>